<proteinExistence type="inferred from homology"/>
<dbReference type="InterPro" id="IPR001000">
    <property type="entry name" value="GH10_dom"/>
</dbReference>
<keyword evidence="3" id="KW-0119">Carbohydrate metabolism</keyword>
<dbReference type="AlphaFoldDB" id="A0A1Y1I5I2"/>
<evidence type="ECO:0000256" key="4">
    <source>
        <dbReference type="ARBA" id="ARBA00023326"/>
    </source>
</evidence>
<dbReference type="InterPro" id="IPR008979">
    <property type="entry name" value="Galactose-bd-like_sf"/>
</dbReference>
<feature type="region of interest" description="Disordered" evidence="5">
    <location>
        <begin position="749"/>
        <end position="779"/>
    </location>
</feature>
<dbReference type="InterPro" id="IPR044846">
    <property type="entry name" value="GH10"/>
</dbReference>
<feature type="compositionally biased region" description="Low complexity" evidence="5">
    <location>
        <begin position="759"/>
        <end position="779"/>
    </location>
</feature>
<evidence type="ECO:0000256" key="1">
    <source>
        <dbReference type="ARBA" id="ARBA00007495"/>
    </source>
</evidence>
<feature type="chain" id="PRO_5013073087" evidence="6">
    <location>
        <begin position="28"/>
        <end position="779"/>
    </location>
</feature>
<dbReference type="Pfam" id="PF00331">
    <property type="entry name" value="Glyco_hydro_10"/>
    <property type="match status" value="1"/>
</dbReference>
<dbReference type="Gene3D" id="2.60.120.260">
    <property type="entry name" value="Galactose-binding domain-like"/>
    <property type="match status" value="1"/>
</dbReference>
<keyword evidence="6" id="KW-0732">Signal</keyword>
<feature type="signal peptide" evidence="6">
    <location>
        <begin position="1"/>
        <end position="27"/>
    </location>
</feature>
<reference evidence="8 9" key="1">
    <citation type="journal article" date="2014" name="Nat. Commun.">
        <title>Klebsormidium flaccidum genome reveals primary factors for plant terrestrial adaptation.</title>
        <authorList>
            <person name="Hori K."/>
            <person name="Maruyama F."/>
            <person name="Fujisawa T."/>
            <person name="Togashi T."/>
            <person name="Yamamoto N."/>
            <person name="Seo M."/>
            <person name="Sato S."/>
            <person name="Yamada T."/>
            <person name="Mori H."/>
            <person name="Tajima N."/>
            <person name="Moriyama T."/>
            <person name="Ikeuchi M."/>
            <person name="Watanabe M."/>
            <person name="Wada H."/>
            <person name="Kobayashi K."/>
            <person name="Saito M."/>
            <person name="Masuda T."/>
            <person name="Sasaki-Sekimoto Y."/>
            <person name="Mashiguchi K."/>
            <person name="Awai K."/>
            <person name="Shimojima M."/>
            <person name="Masuda S."/>
            <person name="Iwai M."/>
            <person name="Nobusawa T."/>
            <person name="Narise T."/>
            <person name="Kondo S."/>
            <person name="Saito H."/>
            <person name="Sato R."/>
            <person name="Murakawa M."/>
            <person name="Ihara Y."/>
            <person name="Oshima-Yamada Y."/>
            <person name="Ohtaka K."/>
            <person name="Satoh M."/>
            <person name="Sonobe K."/>
            <person name="Ishii M."/>
            <person name="Ohtani R."/>
            <person name="Kanamori-Sato M."/>
            <person name="Honoki R."/>
            <person name="Miyazaki D."/>
            <person name="Mochizuki H."/>
            <person name="Umetsu J."/>
            <person name="Higashi K."/>
            <person name="Shibata D."/>
            <person name="Kamiya Y."/>
            <person name="Sato N."/>
            <person name="Nakamura Y."/>
            <person name="Tabata S."/>
            <person name="Ida S."/>
            <person name="Kurokawa K."/>
            <person name="Ohta H."/>
        </authorList>
    </citation>
    <scope>NUCLEOTIDE SEQUENCE [LARGE SCALE GENOMIC DNA]</scope>
    <source>
        <strain evidence="8 9">NIES-2285</strain>
    </source>
</reference>
<comment type="similarity">
    <text evidence="1">Belongs to the glycosyl hydrolase 10 (cellulase F) family.</text>
</comment>
<dbReference type="SUPFAM" id="SSF51445">
    <property type="entry name" value="(Trans)glycosidases"/>
    <property type="match status" value="1"/>
</dbReference>
<sequence length="779" mass="84010">MAQKGVSWVLLCSTIGVLLGCLAGSGAAQGPAAAPNANAPAAAQAPVAGTQITLAVPPLSQICPDSLNVTIAGPTIVDSPTPFTAVPGSWQPLNGGETLSVGGNGSYIAVGGRTKPSDGVSINVSGMQIGTLYKLGAYVKIVGSTKEKIRMRFNYNDIDFKCAAMVSVVYSDCYTLVLGGMTGPSYNGPLTDVKVEITGNALPGNQTTNTTSPPYEIDIYSIAVVGVNRSSWLADVRQRTDYVRKRDVVITVVDAAGNPVPNATLAINQTQQTFPFGDDLQDVAYTNAQYREWFAGKWGNGYSWTAYADALKWYSMQPSQDNLTYTKLVALQEYANNNSISVRGHTVFWDDVGTLQPWLTSITDPVQLFSYMTARANDVVTPFKNSIKQWDPANEIIHKRYFNEKLGFDVRPWYFNVTKSLDPTAVTFLSDYNMVEACDDSTVWPEAAMDFVTYLRQQGGPVSAFAAQGQFTQIQPYVFRYGLDKLGQFGIPIWMTEINLRLTVEPYSEQLQRDSLELIWREAFAHPAVKGMLLSQTWNGEDDWEQNNGTCSGNKCLYNLDFSPRLAGQLWEDLYYREWRTQNVTGTTDANGQFGFRGYAGEYSIVVNGSGNATYRYQSSSEFIVQPVNTTTDPSNYLFKLTTPYVTLLNGSVAANGTGPASNVTDVFTPTPFYNISSTLQATTPYINIAQGSDNIAGNLAHVEKPPTGNASNFRIVPGSAQQMVQVVAPLVAIGGPVPVSTVNPPTLPPNAIGPIPNGASAPSPGQSAAQGAAAPSPA</sequence>
<dbReference type="EMBL" id="DF237225">
    <property type="protein sequence ID" value="GAQ86214.1"/>
    <property type="molecule type" value="Genomic_DNA"/>
</dbReference>
<keyword evidence="9" id="KW-1185">Reference proteome</keyword>
<evidence type="ECO:0000256" key="3">
    <source>
        <dbReference type="ARBA" id="ARBA00023277"/>
    </source>
</evidence>
<keyword evidence="4" id="KW-0624">Polysaccharide degradation</keyword>
<dbReference type="OrthoDB" id="3055998at2759"/>
<dbReference type="SMART" id="SM00633">
    <property type="entry name" value="Glyco_10"/>
    <property type="match status" value="1"/>
</dbReference>
<evidence type="ECO:0000313" key="8">
    <source>
        <dbReference type="EMBL" id="GAQ86214.1"/>
    </source>
</evidence>
<dbReference type="PROSITE" id="PS51257">
    <property type="entry name" value="PROKAR_LIPOPROTEIN"/>
    <property type="match status" value="1"/>
</dbReference>
<feature type="domain" description="GH10" evidence="7">
    <location>
        <begin position="269"/>
        <end position="574"/>
    </location>
</feature>
<dbReference type="PROSITE" id="PS51760">
    <property type="entry name" value="GH10_2"/>
    <property type="match status" value="1"/>
</dbReference>
<dbReference type="GO" id="GO:0045493">
    <property type="term" value="P:xylan catabolic process"/>
    <property type="evidence" value="ECO:0000318"/>
    <property type="project" value="GO_Central"/>
</dbReference>
<protein>
    <submittedName>
        <fullName evidence="8">Glycosyl hydrolase family 10</fullName>
    </submittedName>
</protein>
<organism evidence="8 9">
    <name type="scientific">Klebsormidium nitens</name>
    <name type="common">Green alga</name>
    <name type="synonym">Ulothrix nitens</name>
    <dbReference type="NCBI Taxonomy" id="105231"/>
    <lineage>
        <taxon>Eukaryota</taxon>
        <taxon>Viridiplantae</taxon>
        <taxon>Streptophyta</taxon>
        <taxon>Klebsormidiophyceae</taxon>
        <taxon>Klebsormidiales</taxon>
        <taxon>Klebsormidiaceae</taxon>
        <taxon>Klebsormidium</taxon>
    </lineage>
</organism>
<dbReference type="OMA" id="SYNIFKM"/>
<dbReference type="PANTHER" id="PTHR31490:SF3">
    <property type="entry name" value="GLYCOSYL HYDROLASE FAMILY 10 PROTEIN"/>
    <property type="match status" value="1"/>
</dbReference>
<evidence type="ECO:0000259" key="7">
    <source>
        <dbReference type="PROSITE" id="PS51760"/>
    </source>
</evidence>
<dbReference type="STRING" id="105231.A0A1Y1I5I2"/>
<evidence type="ECO:0000313" key="9">
    <source>
        <dbReference type="Proteomes" id="UP000054558"/>
    </source>
</evidence>
<dbReference type="PANTHER" id="PTHR31490">
    <property type="entry name" value="GLYCOSYL HYDROLASE"/>
    <property type="match status" value="1"/>
</dbReference>
<evidence type="ECO:0000256" key="6">
    <source>
        <dbReference type="SAM" id="SignalP"/>
    </source>
</evidence>
<dbReference type="Gene3D" id="3.20.20.80">
    <property type="entry name" value="Glycosidases"/>
    <property type="match status" value="1"/>
</dbReference>
<gene>
    <name evidence="8" type="ORF">KFL_002760110</name>
</gene>
<keyword evidence="2 8" id="KW-0378">Hydrolase</keyword>
<name>A0A1Y1I5I2_KLENI</name>
<dbReference type="SUPFAM" id="SSF49785">
    <property type="entry name" value="Galactose-binding domain-like"/>
    <property type="match status" value="1"/>
</dbReference>
<dbReference type="InterPro" id="IPR017853">
    <property type="entry name" value="GH"/>
</dbReference>
<dbReference type="GO" id="GO:0031176">
    <property type="term" value="F:endo-1,4-beta-xylanase activity"/>
    <property type="evidence" value="ECO:0000318"/>
    <property type="project" value="GO_Central"/>
</dbReference>
<evidence type="ECO:0000256" key="5">
    <source>
        <dbReference type="SAM" id="MobiDB-lite"/>
    </source>
</evidence>
<accession>A0A1Y1I5I2</accession>
<evidence type="ECO:0000256" key="2">
    <source>
        <dbReference type="ARBA" id="ARBA00022801"/>
    </source>
</evidence>
<dbReference type="Proteomes" id="UP000054558">
    <property type="component" value="Unassembled WGS sequence"/>
</dbReference>